<gene>
    <name evidence="8" type="ORF">SAMN05428998_12382</name>
</gene>
<dbReference type="Gene3D" id="1.10.600.10">
    <property type="entry name" value="Farnesyl Diphosphate Synthase"/>
    <property type="match status" value="1"/>
</dbReference>
<keyword evidence="9" id="KW-1185">Reference proteome</keyword>
<dbReference type="RefSeq" id="WP_085125015.1">
    <property type="nucleotide sequence ID" value="NZ_FWZX01000023.1"/>
</dbReference>
<dbReference type="PROSITE" id="PS00723">
    <property type="entry name" value="POLYPRENYL_SYNTHASE_1"/>
    <property type="match status" value="1"/>
</dbReference>
<dbReference type="SUPFAM" id="SSF48576">
    <property type="entry name" value="Terpenoid synthases"/>
    <property type="match status" value="1"/>
</dbReference>
<dbReference type="InterPro" id="IPR033749">
    <property type="entry name" value="Polyprenyl_synt_CS"/>
</dbReference>
<dbReference type="NCBIfam" id="NF045485">
    <property type="entry name" value="FPPsyn"/>
    <property type="match status" value="1"/>
</dbReference>
<dbReference type="PANTHER" id="PTHR43281">
    <property type="entry name" value="FARNESYL DIPHOSPHATE SYNTHASE"/>
    <property type="match status" value="1"/>
</dbReference>
<keyword evidence="4" id="KW-0479">Metal-binding</keyword>
<dbReference type="SFLD" id="SFLDG01017">
    <property type="entry name" value="Polyprenyl_Transferase_Like"/>
    <property type="match status" value="1"/>
</dbReference>
<evidence type="ECO:0000256" key="2">
    <source>
        <dbReference type="ARBA" id="ARBA00006706"/>
    </source>
</evidence>
<dbReference type="EMBL" id="FWZX01000023">
    <property type="protein sequence ID" value="SMF60722.1"/>
    <property type="molecule type" value="Genomic_DNA"/>
</dbReference>
<dbReference type="GO" id="GO:0004659">
    <property type="term" value="F:prenyltransferase activity"/>
    <property type="evidence" value="ECO:0007669"/>
    <property type="project" value="InterPro"/>
</dbReference>
<comment type="similarity">
    <text evidence="2 7">Belongs to the FPP/GGPP synthase family.</text>
</comment>
<keyword evidence="3 7" id="KW-0808">Transferase</keyword>
<keyword evidence="6" id="KW-0414">Isoprene biosynthesis</keyword>
<dbReference type="GO" id="GO:0005737">
    <property type="term" value="C:cytoplasm"/>
    <property type="evidence" value="ECO:0007669"/>
    <property type="project" value="UniProtKB-ARBA"/>
</dbReference>
<comment type="cofactor">
    <cofactor evidence="1">
        <name>Mg(2+)</name>
        <dbReference type="ChEBI" id="CHEBI:18420"/>
    </cofactor>
</comment>
<evidence type="ECO:0000313" key="9">
    <source>
        <dbReference type="Proteomes" id="UP000192917"/>
    </source>
</evidence>
<evidence type="ECO:0000313" key="8">
    <source>
        <dbReference type="EMBL" id="SMF60722.1"/>
    </source>
</evidence>
<evidence type="ECO:0000256" key="4">
    <source>
        <dbReference type="ARBA" id="ARBA00022723"/>
    </source>
</evidence>
<dbReference type="SFLD" id="SFLDS00005">
    <property type="entry name" value="Isoprenoid_Synthase_Type_I"/>
    <property type="match status" value="1"/>
</dbReference>
<dbReference type="AlphaFoldDB" id="A0A1Y6CFL5"/>
<accession>A0A1Y6CFL5</accession>
<dbReference type="CDD" id="cd00685">
    <property type="entry name" value="Trans_IPPS_HT"/>
    <property type="match status" value="1"/>
</dbReference>
<organism evidence="8 9">
    <name type="scientific">Tistlia consotensis USBA 355</name>
    <dbReference type="NCBI Taxonomy" id="560819"/>
    <lineage>
        <taxon>Bacteria</taxon>
        <taxon>Pseudomonadati</taxon>
        <taxon>Pseudomonadota</taxon>
        <taxon>Alphaproteobacteria</taxon>
        <taxon>Rhodospirillales</taxon>
        <taxon>Rhodovibrionaceae</taxon>
        <taxon>Tistlia</taxon>
    </lineage>
</organism>
<evidence type="ECO:0000256" key="3">
    <source>
        <dbReference type="ARBA" id="ARBA00022679"/>
    </source>
</evidence>
<evidence type="ECO:0000256" key="7">
    <source>
        <dbReference type="RuleBase" id="RU004466"/>
    </source>
</evidence>
<dbReference type="InterPro" id="IPR008949">
    <property type="entry name" value="Isoprenoid_synthase_dom_sf"/>
</dbReference>
<dbReference type="GO" id="GO:0016114">
    <property type="term" value="P:terpenoid biosynthetic process"/>
    <property type="evidence" value="ECO:0007669"/>
    <property type="project" value="UniProtKB-ARBA"/>
</dbReference>
<sequence length="297" mass="31295">MTEAELKKALAEVAGAVETMLAELMPDAAGPIGRLRAAMRHGSLNGGKRLRPFLLVGSADLFGVPRERSLRAGVALEMVHCYSLVHDDLPAMDDSDLRRGQPTVHKAYDDATAVLAGDALLTEAFGVLADPATHPDPAVRCRLVAGLARAAGSEGMVGGQAIDLSAERHGLDLAGIERLQALKTGALIAYACEAGALLGEASPEQTAALVDYARLLGLAFQIVDDLLDVEGTTEELGKPAQQDADLGKATFVVHLGVDGARRRAAELADKARCRLDSFGENADALRRTIDFVLARRS</sequence>
<dbReference type="PROSITE" id="PS00444">
    <property type="entry name" value="POLYPRENYL_SYNTHASE_2"/>
    <property type="match status" value="1"/>
</dbReference>
<dbReference type="GO" id="GO:0046872">
    <property type="term" value="F:metal ion binding"/>
    <property type="evidence" value="ECO:0007669"/>
    <property type="project" value="UniProtKB-KW"/>
</dbReference>
<proteinExistence type="inferred from homology"/>
<dbReference type="Pfam" id="PF00348">
    <property type="entry name" value="polyprenyl_synt"/>
    <property type="match status" value="1"/>
</dbReference>
<dbReference type="Proteomes" id="UP000192917">
    <property type="component" value="Unassembled WGS sequence"/>
</dbReference>
<keyword evidence="5" id="KW-0460">Magnesium</keyword>
<name>A0A1Y6CFL5_9PROT</name>
<reference evidence="8 9" key="1">
    <citation type="submission" date="2017-04" db="EMBL/GenBank/DDBJ databases">
        <authorList>
            <person name="Afonso C.L."/>
            <person name="Miller P.J."/>
            <person name="Scott M.A."/>
            <person name="Spackman E."/>
            <person name="Goraichik I."/>
            <person name="Dimitrov K.M."/>
            <person name="Suarez D.L."/>
            <person name="Swayne D.E."/>
        </authorList>
    </citation>
    <scope>NUCLEOTIDE SEQUENCE [LARGE SCALE GENOMIC DNA]</scope>
    <source>
        <strain evidence="8 9">USBA 355</strain>
    </source>
</reference>
<evidence type="ECO:0000256" key="1">
    <source>
        <dbReference type="ARBA" id="ARBA00001946"/>
    </source>
</evidence>
<dbReference type="STRING" id="560819.SAMN05428998_12382"/>
<dbReference type="FunFam" id="1.10.600.10:FF:000001">
    <property type="entry name" value="Geranylgeranyl diphosphate synthase"/>
    <property type="match status" value="1"/>
</dbReference>
<dbReference type="InterPro" id="IPR053378">
    <property type="entry name" value="Prenyl_diphosphate_synthase"/>
</dbReference>
<evidence type="ECO:0000256" key="5">
    <source>
        <dbReference type="ARBA" id="ARBA00022842"/>
    </source>
</evidence>
<dbReference type="InterPro" id="IPR000092">
    <property type="entry name" value="Polyprenyl_synt"/>
</dbReference>
<evidence type="ECO:0000256" key="6">
    <source>
        <dbReference type="ARBA" id="ARBA00023229"/>
    </source>
</evidence>
<dbReference type="PANTHER" id="PTHR43281:SF1">
    <property type="entry name" value="FARNESYL DIPHOSPHATE SYNTHASE"/>
    <property type="match status" value="1"/>
</dbReference>
<protein>
    <submittedName>
        <fullName evidence="8">Farnesyl-diphosphate synthase</fullName>
    </submittedName>
</protein>